<dbReference type="InterPro" id="IPR011044">
    <property type="entry name" value="Quino_amine_DH_bsu"/>
</dbReference>
<dbReference type="SUPFAM" id="SSF50998">
    <property type="entry name" value="Quinoprotein alcohol dehydrogenase-like"/>
    <property type="match status" value="1"/>
</dbReference>
<dbReference type="Pfam" id="PF00400">
    <property type="entry name" value="WD40"/>
    <property type="match status" value="1"/>
</dbReference>
<dbReference type="InterPro" id="IPR011600">
    <property type="entry name" value="Pept_C14_caspase"/>
</dbReference>
<dbReference type="SMART" id="SM00320">
    <property type="entry name" value="WD40"/>
    <property type="match status" value="6"/>
</dbReference>
<reference evidence="3 4" key="1">
    <citation type="submission" date="2021-07" db="EMBL/GenBank/DDBJ databases">
        <authorList>
            <person name="So Y."/>
        </authorList>
    </citation>
    <scope>NUCLEOTIDE SEQUENCE [LARGE SCALE GENOMIC DNA]</scope>
    <source>
        <strain evidence="3 4">HJA6</strain>
    </source>
</reference>
<name>A0ABS7A402_9PROT</name>
<dbReference type="SUPFAM" id="SSF52129">
    <property type="entry name" value="Caspase-like"/>
    <property type="match status" value="1"/>
</dbReference>
<dbReference type="InterPro" id="IPR001680">
    <property type="entry name" value="WD40_rpt"/>
</dbReference>
<dbReference type="Gene3D" id="3.40.50.1460">
    <property type="match status" value="1"/>
</dbReference>
<proteinExistence type="predicted"/>
<dbReference type="SUPFAM" id="SSF50969">
    <property type="entry name" value="YVTN repeat-like/Quinoprotein amine dehydrogenase"/>
    <property type="match status" value="1"/>
</dbReference>
<accession>A0ABS7A402</accession>
<comment type="caution">
    <text evidence="3">The sequence shown here is derived from an EMBL/GenBank/DDBJ whole genome shotgun (WGS) entry which is preliminary data.</text>
</comment>
<dbReference type="InterPro" id="IPR011047">
    <property type="entry name" value="Quinoprotein_ADH-like_sf"/>
</dbReference>
<dbReference type="InterPro" id="IPR015943">
    <property type="entry name" value="WD40/YVTN_repeat-like_dom_sf"/>
</dbReference>
<protein>
    <submittedName>
        <fullName evidence="3">Caspase family protein</fullName>
    </submittedName>
</protein>
<dbReference type="Gene3D" id="2.130.10.10">
    <property type="entry name" value="YVTN repeat-like/Quinoprotein amine dehydrogenase"/>
    <property type="match status" value="2"/>
</dbReference>
<keyword evidence="1" id="KW-0853">WD repeat</keyword>
<evidence type="ECO:0000313" key="3">
    <source>
        <dbReference type="EMBL" id="MBW6397014.1"/>
    </source>
</evidence>
<evidence type="ECO:0000313" key="4">
    <source>
        <dbReference type="Proteomes" id="UP001196565"/>
    </source>
</evidence>
<dbReference type="Pfam" id="PF00656">
    <property type="entry name" value="Peptidase_C14"/>
    <property type="match status" value="1"/>
</dbReference>
<sequence length="837" mass="89054">MCEAEESLPPGFYDQPVLVVDLGAHTAIIKRADVDAAGRFAVTGSDDKTVRVWSLADGALLRTIRLPAGPGHVGKAFSVAIDPAGEIIAVGGWTEASPTEGIYLYDLATGALRQRIGGLPEVVLHLAFGPGGRHLAATLGRSNGLRVFDCDQGWAEVARDSDYGESSYGAAFAPDGRLATVSHDGQVRLYGADFRRLHATQLPDGSRPFGIAFSSSGQRLAIGFTDSTAVALLDGRSLAPLYEAASAGIDNGELCTVAWAAGVRLLAAGRYQHRGGGPVVTWADGGRGAPQLIAEAQNTVMSLLPLPGGDILVAAQDPFLGRFGPAGEVRWTVPSPVADLREQQASLAVAVDGTTVDFGFEGGGEAPMRFDIGRLALTLAPSADGWAARPRQQGLPVADWENSTCPTLAGAPLRLEPYEKSRSLAIHPDGRRFVLGNEWSLRAFDACGTPLWRQRAPSVAWTVNVTGDGRLVVAAYGDGTIRWHRMDDGREILAFMPLLNRRDWVAWTPEGFFAASPGAHGVLRWHVNQPGWQPAREFAVADIPGFHRPEAIRLVLQEMETPRAIGLAIVAEQREKVRLLTNSRLPPGARLHVVAVGISEYDPETAAHLRLRFADHDAHDVMSALAGTQGALYAPGYRETPRNEDATGEIILRALANMQAATQSGDLAVFHFSGHGARIGEKLYLLPRDVRPGDAVALQRSALPIGDLRDALMRIAERGRVLVLLDACYSGGASLDGGAQPAASRVLSTALAAANICVLTSSSGSQASREDPAWQNGAFTEAVLEALGAADTDHDGLISATELARYVDRRVRNLTNGAQEPGIELRFDGTLFAVPLR</sequence>
<dbReference type="PROSITE" id="PS50082">
    <property type="entry name" value="WD_REPEATS_2"/>
    <property type="match status" value="1"/>
</dbReference>
<feature type="domain" description="Peptidase C14 caspase" evidence="2">
    <location>
        <begin position="593"/>
        <end position="825"/>
    </location>
</feature>
<dbReference type="PROSITE" id="PS00018">
    <property type="entry name" value="EF_HAND_1"/>
    <property type="match status" value="1"/>
</dbReference>
<evidence type="ECO:0000259" key="2">
    <source>
        <dbReference type="Pfam" id="PF00656"/>
    </source>
</evidence>
<dbReference type="InterPro" id="IPR018247">
    <property type="entry name" value="EF_Hand_1_Ca_BS"/>
</dbReference>
<feature type="repeat" description="WD" evidence="1">
    <location>
        <begin position="22"/>
        <end position="63"/>
    </location>
</feature>
<dbReference type="PROSITE" id="PS50294">
    <property type="entry name" value="WD_REPEATS_REGION"/>
    <property type="match status" value="1"/>
</dbReference>
<keyword evidence="4" id="KW-1185">Reference proteome</keyword>
<evidence type="ECO:0000256" key="1">
    <source>
        <dbReference type="PROSITE-ProRule" id="PRU00221"/>
    </source>
</evidence>
<gene>
    <name evidence="3" type="ORF">KPL78_04100</name>
</gene>
<dbReference type="InterPro" id="IPR029030">
    <property type="entry name" value="Caspase-like_dom_sf"/>
</dbReference>
<organism evidence="3 4">
    <name type="scientific">Roseomonas alba</name>
    <dbReference type="NCBI Taxonomy" id="2846776"/>
    <lineage>
        <taxon>Bacteria</taxon>
        <taxon>Pseudomonadati</taxon>
        <taxon>Pseudomonadota</taxon>
        <taxon>Alphaproteobacteria</taxon>
        <taxon>Acetobacterales</taxon>
        <taxon>Roseomonadaceae</taxon>
        <taxon>Roseomonas</taxon>
    </lineage>
</organism>
<dbReference type="Proteomes" id="UP001196565">
    <property type="component" value="Unassembled WGS sequence"/>
</dbReference>
<dbReference type="PANTHER" id="PTHR19879:SF9">
    <property type="entry name" value="TRANSCRIPTION INITIATION FACTOR TFIID SUBUNIT 5"/>
    <property type="match status" value="1"/>
</dbReference>
<dbReference type="RefSeq" id="WP_219761599.1">
    <property type="nucleotide sequence ID" value="NZ_JAHYBZ010000001.1"/>
</dbReference>
<dbReference type="PANTHER" id="PTHR19879">
    <property type="entry name" value="TRANSCRIPTION INITIATION FACTOR TFIID"/>
    <property type="match status" value="1"/>
</dbReference>
<dbReference type="EMBL" id="JAHYBZ010000001">
    <property type="protein sequence ID" value="MBW6397014.1"/>
    <property type="molecule type" value="Genomic_DNA"/>
</dbReference>